<organism evidence="1 2">
    <name type="scientific">Bailinhaonella thermotolerans</name>
    <dbReference type="NCBI Taxonomy" id="1070861"/>
    <lineage>
        <taxon>Bacteria</taxon>
        <taxon>Bacillati</taxon>
        <taxon>Actinomycetota</taxon>
        <taxon>Actinomycetes</taxon>
        <taxon>Streptosporangiales</taxon>
        <taxon>Streptosporangiaceae</taxon>
        <taxon>Bailinhaonella</taxon>
    </lineage>
</organism>
<evidence type="ECO:0000313" key="1">
    <source>
        <dbReference type="EMBL" id="RJL31225.1"/>
    </source>
</evidence>
<evidence type="ECO:0000313" key="2">
    <source>
        <dbReference type="Proteomes" id="UP000265768"/>
    </source>
</evidence>
<keyword evidence="2" id="KW-1185">Reference proteome</keyword>
<name>A0A3A4ASB4_9ACTN</name>
<proteinExistence type="predicted"/>
<gene>
    <name evidence="1" type="ORF">D5H75_19350</name>
</gene>
<dbReference type="EMBL" id="QZEY01000007">
    <property type="protein sequence ID" value="RJL31225.1"/>
    <property type="molecule type" value="Genomic_DNA"/>
</dbReference>
<protein>
    <submittedName>
        <fullName evidence="1">Uncharacterized protein</fullName>
    </submittedName>
</protein>
<dbReference type="AlphaFoldDB" id="A0A3A4ASB4"/>
<dbReference type="RefSeq" id="WP_119927910.1">
    <property type="nucleotide sequence ID" value="NZ_QZEY01000007.1"/>
</dbReference>
<sequence>MSEGTVEQCGALARLLARELDRSGGVCAGYAGHEQYVVLNQAAHLAGQLLARPVRVLMASRHLHITLEDGPTVAGHHPGDARLRAALDTAFRAAEDSREL</sequence>
<reference evidence="1 2" key="1">
    <citation type="submission" date="2018-09" db="EMBL/GenBank/DDBJ databases">
        <title>YIM 75507 draft genome.</title>
        <authorList>
            <person name="Tang S."/>
            <person name="Feng Y."/>
        </authorList>
    </citation>
    <scope>NUCLEOTIDE SEQUENCE [LARGE SCALE GENOMIC DNA]</scope>
    <source>
        <strain evidence="1 2">YIM 75507</strain>
    </source>
</reference>
<dbReference type="Proteomes" id="UP000265768">
    <property type="component" value="Unassembled WGS sequence"/>
</dbReference>
<comment type="caution">
    <text evidence="1">The sequence shown here is derived from an EMBL/GenBank/DDBJ whole genome shotgun (WGS) entry which is preliminary data.</text>
</comment>
<accession>A0A3A4ASB4</accession>